<proteinExistence type="inferred from homology"/>
<feature type="domain" description="AAA+ ATPase" evidence="4">
    <location>
        <begin position="55"/>
        <end position="191"/>
    </location>
</feature>
<evidence type="ECO:0000313" key="6">
    <source>
        <dbReference type="Proteomes" id="UP000003394"/>
    </source>
</evidence>
<dbReference type="Gene3D" id="1.10.8.60">
    <property type="match status" value="2"/>
</dbReference>
<dbReference type="Pfam" id="PF17862">
    <property type="entry name" value="AAA_lid_3"/>
    <property type="match status" value="2"/>
</dbReference>
<dbReference type="PANTHER" id="PTHR23077:SF171">
    <property type="entry name" value="NUCLEAR VALOSIN-CONTAINING PROTEIN-LIKE"/>
    <property type="match status" value="1"/>
</dbReference>
<dbReference type="InterPro" id="IPR003960">
    <property type="entry name" value="ATPase_AAA_CS"/>
</dbReference>
<dbReference type="InterPro" id="IPR041569">
    <property type="entry name" value="AAA_lid_3"/>
</dbReference>
<dbReference type="Gene3D" id="3.40.50.300">
    <property type="entry name" value="P-loop containing nucleotide triphosphate hydrolases"/>
    <property type="match status" value="2"/>
</dbReference>
<keyword evidence="2 3" id="KW-0067">ATP-binding</keyword>
<evidence type="ECO:0000256" key="3">
    <source>
        <dbReference type="RuleBase" id="RU003651"/>
    </source>
</evidence>
<evidence type="ECO:0000256" key="1">
    <source>
        <dbReference type="ARBA" id="ARBA00022741"/>
    </source>
</evidence>
<organism evidence="5 6">
    <name type="scientific">Actinobacillus minor 202</name>
    <dbReference type="NCBI Taxonomy" id="591023"/>
    <lineage>
        <taxon>Bacteria</taxon>
        <taxon>Pseudomonadati</taxon>
        <taxon>Pseudomonadota</taxon>
        <taxon>Gammaproteobacteria</taxon>
        <taxon>Pasteurellales</taxon>
        <taxon>Pasteurellaceae</taxon>
        <taxon>Actinobacillus</taxon>
    </lineage>
</organism>
<reference evidence="5 6" key="1">
    <citation type="journal article" date="2010" name="Vet. Microbiol.">
        <title>Production of haemolysins by strains of the Actinobacillus minor/porcitonsillarum complex.</title>
        <authorList>
            <person name="Arya G."/>
            <person name="Niven D.F."/>
        </authorList>
    </citation>
    <scope>NUCLEOTIDE SEQUENCE [LARGE SCALE GENOMIC DNA]</scope>
    <source>
        <strain evidence="6">strain 202</strain>
    </source>
</reference>
<keyword evidence="1 3" id="KW-0547">Nucleotide-binding</keyword>
<feature type="domain" description="AAA+ ATPase" evidence="4">
    <location>
        <begin position="328"/>
        <end position="465"/>
    </location>
</feature>
<dbReference type="InterPro" id="IPR003959">
    <property type="entry name" value="ATPase_AAA_core"/>
</dbReference>
<name>A0ABM9YSR5_9PAST</name>
<keyword evidence="6" id="KW-1185">Reference proteome</keyword>
<accession>A0ABM9YSR5</accession>
<dbReference type="SUPFAM" id="SSF52540">
    <property type="entry name" value="P-loop containing nucleoside triphosphate hydrolases"/>
    <property type="match status" value="2"/>
</dbReference>
<comment type="similarity">
    <text evidence="3">Belongs to the AAA ATPase family.</text>
</comment>
<dbReference type="InterPro" id="IPR003593">
    <property type="entry name" value="AAA+_ATPase"/>
</dbReference>
<evidence type="ECO:0000259" key="4">
    <source>
        <dbReference type="SMART" id="SM00382"/>
    </source>
</evidence>
<dbReference type="PANTHER" id="PTHR23077">
    <property type="entry name" value="AAA-FAMILY ATPASE"/>
    <property type="match status" value="1"/>
</dbReference>
<gene>
    <name evidence="5" type="ORF">AM202_05379</name>
</gene>
<dbReference type="CDD" id="cd19503">
    <property type="entry name" value="RecA-like_CDC48_NLV2_r1-like"/>
    <property type="match status" value="1"/>
</dbReference>
<evidence type="ECO:0000256" key="2">
    <source>
        <dbReference type="ARBA" id="ARBA00022840"/>
    </source>
</evidence>
<dbReference type="InterPro" id="IPR050168">
    <property type="entry name" value="AAA_ATPase_domain"/>
</dbReference>
<evidence type="ECO:0000313" key="5">
    <source>
        <dbReference type="EMBL" id="EEV24362.1"/>
    </source>
</evidence>
<sequence>MSVINRLRQHLQPTVKENTTYGHIGGLDREIQLVREMVDLPLKAPQVFEHFGIQAPKGILLYGPPGSGKTLIARAVAAETDAHFISVNSAEIIRQHYGESEQRLREIFDEAKDYPYSILFFDEIDALAPNREEVAGDAEKRLVSELLALMDGVKSRGNIVIISATNLPNNLDPALRRPGRLDREIEIRPPSKEGRVEILQIHTQNTPLANDVSLVKLAELTPGFLGADLALLCREAVMHSIRHLPNAEKLLEGEISECDITQSTVTMDNFRAALSSLSLSSTRDVAREIPPVDWTEIGGLETEKKLLQRLVSLPFEYRQLLEDTGITPTNGILLTGKSGTGKTMLAHALSNQSEMNFIAVKGPELLSKWVGDSERGIREIFRKAKQSAPCILFFDEIDALIPQRTGNDSSGYVTERMVSQFLTEIDDLANKDVLLLAATNRPDLLDQAIIRAGRFDHIIELPMPSESDRLAILTAQFHGKQLAGDVDLAQIAAKTENYTGADLATLVKIACFSALEDAIQQGERTKLTISQKWIEQAWQEMEKRK</sequence>
<protein>
    <submittedName>
        <fullName evidence="5">AAA family ATPase, CDC48 subfamily protein</fullName>
    </submittedName>
</protein>
<dbReference type="Pfam" id="PF00004">
    <property type="entry name" value="AAA"/>
    <property type="match status" value="2"/>
</dbReference>
<dbReference type="SMART" id="SM00382">
    <property type="entry name" value="AAA"/>
    <property type="match status" value="2"/>
</dbReference>
<dbReference type="PROSITE" id="PS00674">
    <property type="entry name" value="AAA"/>
    <property type="match status" value="2"/>
</dbReference>
<dbReference type="RefSeq" id="WP_005819339.1">
    <property type="nucleotide sequence ID" value="NZ_ACFT01000044.1"/>
</dbReference>
<comment type="caution">
    <text evidence="5">The sequence shown here is derived from an EMBL/GenBank/DDBJ whole genome shotgun (WGS) entry which is preliminary data.</text>
</comment>
<dbReference type="InterPro" id="IPR027417">
    <property type="entry name" value="P-loop_NTPase"/>
</dbReference>
<dbReference type="EMBL" id="ACFT01000044">
    <property type="protein sequence ID" value="EEV24362.1"/>
    <property type="molecule type" value="Genomic_DNA"/>
</dbReference>
<dbReference type="Proteomes" id="UP000003394">
    <property type="component" value="Unassembled WGS sequence"/>
</dbReference>